<organism evidence="2 3">
    <name type="scientific">Neolewinella aquimaris</name>
    <dbReference type="NCBI Taxonomy" id="1835722"/>
    <lineage>
        <taxon>Bacteria</taxon>
        <taxon>Pseudomonadati</taxon>
        <taxon>Bacteroidota</taxon>
        <taxon>Saprospiria</taxon>
        <taxon>Saprospirales</taxon>
        <taxon>Lewinellaceae</taxon>
        <taxon>Neolewinella</taxon>
    </lineage>
</organism>
<name>A0A840EDL8_9BACT</name>
<evidence type="ECO:0000313" key="3">
    <source>
        <dbReference type="Proteomes" id="UP000576209"/>
    </source>
</evidence>
<feature type="domain" description="PIN" evidence="1">
    <location>
        <begin position="6"/>
        <end position="117"/>
    </location>
</feature>
<sequence>MMDVLFVDTNVILDWLADRAPFSEAATQLFELAEKKEVVLVASSTSFIVSEYVLRKHLSKAKTLRVLHILRSVTRIANTGERQLDMALGSGWNDFEDAFQEACARLAGASTIITRNAKDFSQSTCAVMSPHEYLYSR</sequence>
<dbReference type="InterPro" id="IPR029060">
    <property type="entry name" value="PIN-like_dom_sf"/>
</dbReference>
<dbReference type="EMBL" id="JACIFF010000006">
    <property type="protein sequence ID" value="MBB4079899.1"/>
    <property type="molecule type" value="Genomic_DNA"/>
</dbReference>
<dbReference type="Pfam" id="PF13470">
    <property type="entry name" value="PIN_3"/>
    <property type="match status" value="1"/>
</dbReference>
<proteinExistence type="predicted"/>
<dbReference type="RefSeq" id="WP_183496138.1">
    <property type="nucleotide sequence ID" value="NZ_JACIFF010000006.1"/>
</dbReference>
<protein>
    <submittedName>
        <fullName evidence="2">Putative nucleic acid-binding protein</fullName>
    </submittedName>
</protein>
<evidence type="ECO:0000313" key="2">
    <source>
        <dbReference type="EMBL" id="MBB4079899.1"/>
    </source>
</evidence>
<reference evidence="2 3" key="1">
    <citation type="submission" date="2020-08" db="EMBL/GenBank/DDBJ databases">
        <title>Genomic Encyclopedia of Type Strains, Phase IV (KMG-IV): sequencing the most valuable type-strain genomes for metagenomic binning, comparative biology and taxonomic classification.</title>
        <authorList>
            <person name="Goeker M."/>
        </authorList>
    </citation>
    <scope>NUCLEOTIDE SEQUENCE [LARGE SCALE GENOMIC DNA]</scope>
    <source>
        <strain evidence="2 3">DSM 105137</strain>
    </source>
</reference>
<dbReference type="Proteomes" id="UP000576209">
    <property type="component" value="Unassembled WGS sequence"/>
</dbReference>
<keyword evidence="3" id="KW-1185">Reference proteome</keyword>
<dbReference type="AlphaFoldDB" id="A0A840EDL8"/>
<dbReference type="SUPFAM" id="SSF88723">
    <property type="entry name" value="PIN domain-like"/>
    <property type="match status" value="1"/>
</dbReference>
<accession>A0A840EDL8</accession>
<gene>
    <name evidence="2" type="ORF">GGR28_002526</name>
</gene>
<dbReference type="CDD" id="cd09854">
    <property type="entry name" value="PIN_VapC-like"/>
    <property type="match status" value="1"/>
</dbReference>
<comment type="caution">
    <text evidence="2">The sequence shown here is derived from an EMBL/GenBank/DDBJ whole genome shotgun (WGS) entry which is preliminary data.</text>
</comment>
<dbReference type="InterPro" id="IPR002716">
    <property type="entry name" value="PIN_dom"/>
</dbReference>
<evidence type="ECO:0000259" key="1">
    <source>
        <dbReference type="Pfam" id="PF13470"/>
    </source>
</evidence>